<dbReference type="Gene3D" id="3.70.10.10">
    <property type="match status" value="1"/>
</dbReference>
<dbReference type="GO" id="GO:0000076">
    <property type="term" value="P:DNA replication checkpoint signaling"/>
    <property type="evidence" value="ECO:0007669"/>
    <property type="project" value="TreeGrafter"/>
</dbReference>
<dbReference type="EMBL" id="MBFR01000395">
    <property type="protein sequence ID" value="PVU88312.1"/>
    <property type="molecule type" value="Genomic_DNA"/>
</dbReference>
<dbReference type="AlphaFoldDB" id="A0A2T9Y7K1"/>
<dbReference type="GO" id="GO:0030896">
    <property type="term" value="C:checkpoint clamp complex"/>
    <property type="evidence" value="ECO:0007669"/>
    <property type="project" value="InterPro"/>
</dbReference>
<dbReference type="SUPFAM" id="SSF55979">
    <property type="entry name" value="DNA clamp"/>
    <property type="match status" value="1"/>
</dbReference>
<name>A0A2T9Y7K1_9FUNG</name>
<feature type="region of interest" description="Disordered" evidence="1">
    <location>
        <begin position="688"/>
        <end position="709"/>
    </location>
</feature>
<proteinExistence type="predicted"/>
<evidence type="ECO:0008006" key="4">
    <source>
        <dbReference type="Google" id="ProtNLM"/>
    </source>
</evidence>
<organism evidence="2 3">
    <name type="scientific">Smittium simulii</name>
    <dbReference type="NCBI Taxonomy" id="133385"/>
    <lineage>
        <taxon>Eukaryota</taxon>
        <taxon>Fungi</taxon>
        <taxon>Fungi incertae sedis</taxon>
        <taxon>Zoopagomycota</taxon>
        <taxon>Kickxellomycotina</taxon>
        <taxon>Harpellomycetes</taxon>
        <taxon>Harpellales</taxon>
        <taxon>Legeriomycetaceae</taxon>
        <taxon>Smittium</taxon>
    </lineage>
</organism>
<feature type="region of interest" description="Disordered" evidence="1">
    <location>
        <begin position="423"/>
        <end position="477"/>
    </location>
</feature>
<evidence type="ECO:0000313" key="3">
    <source>
        <dbReference type="Proteomes" id="UP000245383"/>
    </source>
</evidence>
<feature type="compositionally biased region" description="Polar residues" evidence="1">
    <location>
        <begin position="754"/>
        <end position="765"/>
    </location>
</feature>
<accession>A0A2T9Y7K1</accession>
<feature type="region of interest" description="Disordered" evidence="1">
    <location>
        <begin position="312"/>
        <end position="334"/>
    </location>
</feature>
<dbReference type="Proteomes" id="UP000245383">
    <property type="component" value="Unassembled WGS sequence"/>
</dbReference>
<evidence type="ECO:0000313" key="2">
    <source>
        <dbReference type="EMBL" id="PVU88312.1"/>
    </source>
</evidence>
<feature type="compositionally biased region" description="Basic and acidic residues" evidence="1">
    <location>
        <begin position="696"/>
        <end position="707"/>
    </location>
</feature>
<dbReference type="Pfam" id="PF04139">
    <property type="entry name" value="Rad9"/>
    <property type="match status" value="1"/>
</dbReference>
<dbReference type="GO" id="GO:0031573">
    <property type="term" value="P:mitotic intra-S DNA damage checkpoint signaling"/>
    <property type="evidence" value="ECO:0007669"/>
    <property type="project" value="TreeGrafter"/>
</dbReference>
<dbReference type="InterPro" id="IPR046938">
    <property type="entry name" value="DNA_clamp_sf"/>
</dbReference>
<dbReference type="PANTHER" id="PTHR15237:SF0">
    <property type="entry name" value="CELL CYCLE CHECKPOINT CONTROL PROTEIN"/>
    <property type="match status" value="1"/>
</dbReference>
<dbReference type="GO" id="GO:0071479">
    <property type="term" value="P:cellular response to ionizing radiation"/>
    <property type="evidence" value="ECO:0007669"/>
    <property type="project" value="TreeGrafter"/>
</dbReference>
<feature type="compositionally biased region" description="Polar residues" evidence="1">
    <location>
        <begin position="436"/>
        <end position="459"/>
    </location>
</feature>
<dbReference type="GO" id="GO:0006281">
    <property type="term" value="P:DNA repair"/>
    <property type="evidence" value="ECO:0007669"/>
    <property type="project" value="TreeGrafter"/>
</dbReference>
<gene>
    <name evidence="2" type="ORF">BB561_005924</name>
</gene>
<comment type="caution">
    <text evidence="2">The sequence shown here is derived from an EMBL/GenBank/DDBJ whole genome shotgun (WGS) entry which is preliminary data.</text>
</comment>
<evidence type="ECO:0000256" key="1">
    <source>
        <dbReference type="SAM" id="MobiDB-lite"/>
    </source>
</evidence>
<dbReference type="STRING" id="133385.A0A2T9Y7K1"/>
<feature type="region of interest" description="Disordered" evidence="1">
    <location>
        <begin position="731"/>
        <end position="765"/>
    </location>
</feature>
<dbReference type="OrthoDB" id="60092at2759"/>
<reference evidence="2 3" key="1">
    <citation type="journal article" date="2018" name="MBio">
        <title>Comparative Genomics Reveals the Core Gene Toolbox for the Fungus-Insect Symbiosis.</title>
        <authorList>
            <person name="Wang Y."/>
            <person name="Stata M."/>
            <person name="Wang W."/>
            <person name="Stajich J.E."/>
            <person name="White M.M."/>
            <person name="Moncalvo J.M."/>
        </authorList>
    </citation>
    <scope>NUCLEOTIDE SEQUENCE [LARGE SCALE GENOMIC DNA]</scope>
    <source>
        <strain evidence="2 3">SWE-8-4</strain>
    </source>
</reference>
<keyword evidence="3" id="KW-1185">Reference proteome</keyword>
<protein>
    <recommendedName>
        <fullName evidence="4">DNA repair protein rad9</fullName>
    </recommendedName>
</protein>
<feature type="compositionally biased region" description="Low complexity" evidence="1">
    <location>
        <begin position="733"/>
        <end position="742"/>
    </location>
</feature>
<dbReference type="PANTHER" id="PTHR15237">
    <property type="entry name" value="DNA REPAIR PROTEIN RAD9"/>
    <property type="match status" value="1"/>
</dbReference>
<sequence>MEFQIPSNSIKSPEAYFSVSQDQLELISYNESKSAYISFKFASWFFETYFVSNKSSSSQNNVISFKVNFKPLLGVFRLRGNSPDKAIQKCVVKLDDPNFRLNEQYNDTNNREADAECRMVVEIHQKAGVVRTYKLTYEAVETLQPIYDKNRCVNRFVIDPKLLKDNIGYFSKQLDEISLCMTERHILIRSWSSGSLSDTHTDLQSNGIHTGIRDYVETSRSLAGDANRDMQTELYMEAEEFEHYQLTLRPETQSQSQLIDQVYPEFTELSFALRDLKTVVQYAESASAFIQAFFDNGGDPIIFVVSDELPLSGSSKKRKKSDKTSSNTNASNDLSNKSMVIEGVVAEFVIATVPELGSSSQYHTQNTIKAIQKMRNMYSETQPVLHSQDLYDYTNEADKDLDDGNESMYNYANKEIESHNIQPNRKLDKDPGAGTENVTHKANINQEFLVPSNKSNYKSHGNEKENEQGPGSKYEFAQQNNENRNDGLNSIPKKIFSSLHMNASISSDTESMNASVGKMYNSGAARNSQYQEHPVNSIEVKIKNTKINDGLEDNRQQRNNFSQSTPSRLAALGESDSMLQTPLSGNVSLHAEDYNSVQSSEMGNGIQKNVGVHKQPEEANSSREALVGGTLKNGAMNFINKSILIPLNSNSGNISERKNNANLVENTVLQHYRPEIKSVDKAEFNDSNIQVGKQDNTTKDINSEGKNPELCATSNDDINFRLNQQLDKILEQSNDSSVYSSDEVSDSGDEISATPPSYKQSKSLF</sequence>
<dbReference type="InterPro" id="IPR007268">
    <property type="entry name" value="Rad9/Ddc1"/>
</dbReference>